<reference evidence="1" key="1">
    <citation type="journal article" date="2014" name="Int. J. Syst. Evol. Microbiol.">
        <title>Complete genome of a new Firmicutes species belonging to the dominant human colonic microbiota ('Ruminococcus bicirculans') reveals two chromosomes and a selective capacity to utilize plant glucans.</title>
        <authorList>
            <consortium name="NISC Comparative Sequencing Program"/>
            <person name="Wegmann U."/>
            <person name="Louis P."/>
            <person name="Goesmann A."/>
            <person name="Henrissat B."/>
            <person name="Duncan S.H."/>
            <person name="Flint H.J."/>
        </authorList>
    </citation>
    <scope>NUCLEOTIDE SEQUENCE</scope>
    <source>
        <strain evidence="1">CGMCC 1.15472</strain>
    </source>
</reference>
<comment type="caution">
    <text evidence="2">The sequence shown here is derived from an EMBL/GenBank/DDBJ whole genome shotgun (WGS) entry which is preliminary data.</text>
</comment>
<keyword evidence="4" id="KW-1185">Reference proteome</keyword>
<dbReference type="RefSeq" id="WP_139466836.1">
    <property type="nucleotide sequence ID" value="NZ_BMJG01000001.1"/>
</dbReference>
<evidence type="ECO:0000313" key="1">
    <source>
        <dbReference type="EMBL" id="GGC23243.1"/>
    </source>
</evidence>
<evidence type="ECO:0000313" key="4">
    <source>
        <dbReference type="Proteomes" id="UP000632322"/>
    </source>
</evidence>
<sequence length="89" mass="9584">MRKSLVAALAAEGLRVRPVGGAHRKTGIAAAGFVNDSALGEFEWVRQVRNATEYPDDDRPTATNQDVAEAITAAVRIVDVCAEYVRRDG</sequence>
<protein>
    <recommendedName>
        <fullName evidence="5">HEPN domain-containing protein</fullName>
    </recommendedName>
</protein>
<reference evidence="2 3" key="3">
    <citation type="submission" date="2019-06" db="EMBL/GenBank/DDBJ databases">
        <authorList>
            <person name="Mardanova A.M."/>
            <person name="Pudova D.S."/>
            <person name="Shagimardanova E.I."/>
            <person name="Gogoleva N.E."/>
            <person name="Lutfullin M.T."/>
            <person name="Hadieva G.F."/>
            <person name="Sharipova M.R."/>
        </authorList>
    </citation>
    <scope>NUCLEOTIDE SEQUENCE [LARGE SCALE GENOMIC DNA]</scope>
    <source>
        <strain evidence="2 3">MG-1</strain>
    </source>
</reference>
<dbReference type="Proteomes" id="UP000314223">
    <property type="component" value="Unassembled WGS sequence"/>
</dbReference>
<dbReference type="EMBL" id="VDMQ01000001">
    <property type="protein sequence ID" value="TNM57769.1"/>
    <property type="molecule type" value="Genomic_DNA"/>
</dbReference>
<dbReference type="Proteomes" id="UP000632322">
    <property type="component" value="Unassembled WGS sequence"/>
</dbReference>
<reference evidence="4" key="2">
    <citation type="journal article" date="2019" name="Int. J. Syst. Evol. Microbiol.">
        <title>The Global Catalogue of Microorganisms (GCM) 10K type strain sequencing project: providing services to taxonomists for standard genome sequencing and annotation.</title>
        <authorList>
            <consortium name="The Broad Institute Genomics Platform"/>
            <consortium name="The Broad Institute Genome Sequencing Center for Infectious Disease"/>
            <person name="Wu L."/>
            <person name="Ma J."/>
        </authorList>
    </citation>
    <scope>NUCLEOTIDE SEQUENCE [LARGE SCALE GENOMIC DNA]</scope>
    <source>
        <strain evidence="4">CGMCC 1.15472</strain>
    </source>
</reference>
<evidence type="ECO:0000313" key="2">
    <source>
        <dbReference type="EMBL" id="TNM57769.1"/>
    </source>
</evidence>
<dbReference type="EMBL" id="BMJG01000001">
    <property type="protein sequence ID" value="GGC23243.1"/>
    <property type="molecule type" value="Genomic_DNA"/>
</dbReference>
<dbReference type="AlphaFoldDB" id="A0A5C4X580"/>
<evidence type="ECO:0000313" key="3">
    <source>
        <dbReference type="Proteomes" id="UP000314223"/>
    </source>
</evidence>
<gene>
    <name evidence="2" type="ORF">FHQ09_00225</name>
    <name evidence="1" type="ORF">GCM10010974_02360</name>
</gene>
<reference evidence="1" key="4">
    <citation type="submission" date="2024-05" db="EMBL/GenBank/DDBJ databases">
        <authorList>
            <person name="Sun Q."/>
            <person name="Zhou Y."/>
        </authorList>
    </citation>
    <scope>NUCLEOTIDE SEQUENCE</scope>
    <source>
        <strain evidence="1">CGMCC 1.15472</strain>
    </source>
</reference>
<organism evidence="2 3">
    <name type="scientific">Brevibacterium sediminis</name>
    <dbReference type="NCBI Taxonomy" id="1857024"/>
    <lineage>
        <taxon>Bacteria</taxon>
        <taxon>Bacillati</taxon>
        <taxon>Actinomycetota</taxon>
        <taxon>Actinomycetes</taxon>
        <taxon>Micrococcales</taxon>
        <taxon>Brevibacteriaceae</taxon>
        <taxon>Brevibacterium</taxon>
    </lineage>
</organism>
<accession>A0A5C4X580</accession>
<evidence type="ECO:0008006" key="5">
    <source>
        <dbReference type="Google" id="ProtNLM"/>
    </source>
</evidence>
<name>A0A5C4X580_9MICO</name>
<proteinExistence type="predicted"/>